<dbReference type="GO" id="GO:0004827">
    <property type="term" value="F:proline-tRNA ligase activity"/>
    <property type="evidence" value="ECO:0007669"/>
    <property type="project" value="UniProtKB-EC"/>
</dbReference>
<keyword evidence="12" id="KW-1185">Reference proteome</keyword>
<keyword evidence="5" id="KW-0067">ATP-binding</keyword>
<dbReference type="GO" id="GO:0005739">
    <property type="term" value="C:mitochondrion"/>
    <property type="evidence" value="ECO:0007669"/>
    <property type="project" value="TreeGrafter"/>
</dbReference>
<dbReference type="EC" id="6.1.1.15" evidence="2"/>
<evidence type="ECO:0000313" key="12">
    <source>
        <dbReference type="Proteomes" id="UP000761534"/>
    </source>
</evidence>
<dbReference type="InterPro" id="IPR050062">
    <property type="entry name" value="Pro-tRNA_synthetase"/>
</dbReference>
<dbReference type="GO" id="GO:0005524">
    <property type="term" value="F:ATP binding"/>
    <property type="evidence" value="ECO:0007669"/>
    <property type="project" value="UniProtKB-KW"/>
</dbReference>
<dbReference type="InterPro" id="IPR004154">
    <property type="entry name" value="Anticodon-bd"/>
</dbReference>
<organism evidence="11 12">
    <name type="scientific">Trichomonascus ciferrii</name>
    <dbReference type="NCBI Taxonomy" id="44093"/>
    <lineage>
        <taxon>Eukaryota</taxon>
        <taxon>Fungi</taxon>
        <taxon>Dikarya</taxon>
        <taxon>Ascomycota</taxon>
        <taxon>Saccharomycotina</taxon>
        <taxon>Dipodascomycetes</taxon>
        <taxon>Dipodascales</taxon>
        <taxon>Trichomonascaceae</taxon>
        <taxon>Trichomonascus</taxon>
        <taxon>Trichomonascus ciferrii complex</taxon>
    </lineage>
</organism>
<dbReference type="InterPro" id="IPR006195">
    <property type="entry name" value="aa-tRNA-synth_II"/>
</dbReference>
<dbReference type="InterPro" id="IPR036621">
    <property type="entry name" value="Anticodon-bd_dom_sf"/>
</dbReference>
<name>A0A642UWI5_9ASCO</name>
<evidence type="ECO:0000256" key="2">
    <source>
        <dbReference type="ARBA" id="ARBA00012831"/>
    </source>
</evidence>
<gene>
    <name evidence="11" type="ORF">TRICI_005598</name>
</gene>
<evidence type="ECO:0000256" key="8">
    <source>
        <dbReference type="ARBA" id="ARBA00029731"/>
    </source>
</evidence>
<dbReference type="Gene3D" id="3.30.930.10">
    <property type="entry name" value="Bira Bifunctional Protein, Domain 2"/>
    <property type="match status" value="2"/>
</dbReference>
<comment type="catalytic activity">
    <reaction evidence="9">
        <text>tRNA(Pro) + L-proline + ATP = L-prolyl-tRNA(Pro) + AMP + diphosphate</text>
        <dbReference type="Rhea" id="RHEA:14305"/>
        <dbReference type="Rhea" id="RHEA-COMP:9700"/>
        <dbReference type="Rhea" id="RHEA-COMP:9702"/>
        <dbReference type="ChEBI" id="CHEBI:30616"/>
        <dbReference type="ChEBI" id="CHEBI:33019"/>
        <dbReference type="ChEBI" id="CHEBI:60039"/>
        <dbReference type="ChEBI" id="CHEBI:78442"/>
        <dbReference type="ChEBI" id="CHEBI:78532"/>
        <dbReference type="ChEBI" id="CHEBI:456215"/>
        <dbReference type="EC" id="6.1.1.15"/>
    </reaction>
</comment>
<keyword evidence="3" id="KW-0436">Ligase</keyword>
<dbReference type="GO" id="GO:0006433">
    <property type="term" value="P:prolyl-tRNA aminoacylation"/>
    <property type="evidence" value="ECO:0007669"/>
    <property type="project" value="InterPro"/>
</dbReference>
<dbReference type="InterPro" id="IPR045864">
    <property type="entry name" value="aa-tRNA-synth_II/BPL/LPL"/>
</dbReference>
<dbReference type="PANTHER" id="PTHR42753">
    <property type="entry name" value="MITOCHONDRIAL RIBOSOME PROTEIN L39/PROLYL-TRNA LIGASE FAMILY MEMBER"/>
    <property type="match status" value="1"/>
</dbReference>
<dbReference type="PRINTS" id="PR01046">
    <property type="entry name" value="TRNASYNTHPRO"/>
</dbReference>
<dbReference type="PROSITE" id="PS50862">
    <property type="entry name" value="AA_TRNA_LIGASE_II"/>
    <property type="match status" value="1"/>
</dbReference>
<reference evidence="11" key="1">
    <citation type="journal article" date="2019" name="G3 (Bethesda)">
        <title>Genome Assemblies of Two Rare Opportunistic Yeast Pathogens: Diutina rugosa (syn. Candida rugosa) and Trichomonascus ciferrii (syn. Candida ciferrii).</title>
        <authorList>
            <person name="Mixao V."/>
            <person name="Saus E."/>
            <person name="Hansen A.P."/>
            <person name="Lass-Florl C."/>
            <person name="Gabaldon T."/>
        </authorList>
    </citation>
    <scope>NUCLEOTIDE SEQUENCE</scope>
    <source>
        <strain evidence="11">CBS 4856</strain>
    </source>
</reference>
<comment type="similarity">
    <text evidence="1">Belongs to the class-II aminoacyl-tRNA synthetase family.</text>
</comment>
<evidence type="ECO:0000256" key="4">
    <source>
        <dbReference type="ARBA" id="ARBA00022741"/>
    </source>
</evidence>
<dbReference type="EMBL" id="SWFS01000434">
    <property type="protein sequence ID" value="KAA8904148.1"/>
    <property type="molecule type" value="Genomic_DNA"/>
</dbReference>
<evidence type="ECO:0000256" key="3">
    <source>
        <dbReference type="ARBA" id="ARBA00022598"/>
    </source>
</evidence>
<dbReference type="Pfam" id="PF03129">
    <property type="entry name" value="HGTP_anticodon"/>
    <property type="match status" value="1"/>
</dbReference>
<keyword evidence="4" id="KW-0547">Nucleotide-binding</keyword>
<keyword evidence="6" id="KW-0648">Protein biosynthesis</keyword>
<dbReference type="SUPFAM" id="SSF55681">
    <property type="entry name" value="Class II aaRS and biotin synthetases"/>
    <property type="match status" value="1"/>
</dbReference>
<accession>A0A642UWI5</accession>
<dbReference type="SUPFAM" id="SSF52954">
    <property type="entry name" value="Class II aaRS ABD-related"/>
    <property type="match status" value="1"/>
</dbReference>
<dbReference type="VEuPathDB" id="FungiDB:TRICI_005598"/>
<evidence type="ECO:0000256" key="6">
    <source>
        <dbReference type="ARBA" id="ARBA00022917"/>
    </source>
</evidence>
<evidence type="ECO:0000259" key="10">
    <source>
        <dbReference type="PROSITE" id="PS50862"/>
    </source>
</evidence>
<dbReference type="AlphaFoldDB" id="A0A642UWI5"/>
<evidence type="ECO:0000256" key="5">
    <source>
        <dbReference type="ARBA" id="ARBA00022840"/>
    </source>
</evidence>
<feature type="domain" description="Aminoacyl-transfer RNA synthetases class-II family profile" evidence="10">
    <location>
        <begin position="32"/>
        <end position="417"/>
    </location>
</feature>
<dbReference type="Proteomes" id="UP000761534">
    <property type="component" value="Unassembled WGS sequence"/>
</dbReference>
<dbReference type="Pfam" id="PF00587">
    <property type="entry name" value="tRNA-synt_2b"/>
    <property type="match status" value="1"/>
</dbReference>
<evidence type="ECO:0000256" key="9">
    <source>
        <dbReference type="ARBA" id="ARBA00047671"/>
    </source>
</evidence>
<dbReference type="InterPro" id="IPR002316">
    <property type="entry name" value="Pro-tRNA-ligase_IIa"/>
</dbReference>
<evidence type="ECO:0000256" key="7">
    <source>
        <dbReference type="ARBA" id="ARBA00023146"/>
    </source>
</evidence>
<keyword evidence="7" id="KW-0030">Aminoacyl-tRNA synthetase</keyword>
<evidence type="ECO:0000313" key="11">
    <source>
        <dbReference type="EMBL" id="KAA8904148.1"/>
    </source>
</evidence>
<dbReference type="OrthoDB" id="10267474at2759"/>
<proteinExistence type="inferred from homology"/>
<dbReference type="InterPro" id="IPR002314">
    <property type="entry name" value="aa-tRNA-synt_IIb"/>
</dbReference>
<sequence>MIPRLSRLFVPLNKAKGVSDVAELLVRNGYLRQSSSGAYNVLPLGVRVLQKVEGIVRRRMNEVEGAEVQLTSLSPSGLWKKSGRYGNKEYYHVDKDKYVLAPTCEEEITNVVSGEVNSYRQLPLRLYQITRKYRDEKRPRGGLLRTKEFVMKDMYTFDEDKRAAEKTYRDVQAAYEQVFADIGVPVKMAEADSGAIGGELSHEFHYLSDAGEDKVINCPNCKYTANIERAASYGEVSQSAQANVAYFVNEDRDNLVAVYYPPERTLNLNLVKAEVPDIDFSVENPVEVFVEDLEDFVTKRLVRIIDPRIKPSIDLPELPFQAARNATTTLEDIPVVDVEAGEVCPVCDKPGLEERRAIEVAHTFYLGQKYSRPFDANVTGRDDVPRLIEMGCYGIGISRILSAVAEVLKDEEGLRWPKSIAPADAVVVATDPEVAQTVGSAIQSHGVDVVWDDRSSQFGVVLGMARSMGFPLAIIAGKGYQKDGTVEIQQRNKSKKEAIVVPLDQAGIKIKDLLSQL</sequence>
<evidence type="ECO:0000256" key="1">
    <source>
        <dbReference type="ARBA" id="ARBA00008226"/>
    </source>
</evidence>
<protein>
    <recommendedName>
        <fullName evidence="2">proline--tRNA ligase</fullName>
        <ecNumber evidence="2">6.1.1.15</ecNumber>
    </recommendedName>
    <alternativeName>
        <fullName evidence="8">Prolyl-tRNA synthetase</fullName>
    </alternativeName>
</protein>
<dbReference type="Gene3D" id="3.40.50.800">
    <property type="entry name" value="Anticodon-binding domain"/>
    <property type="match status" value="1"/>
</dbReference>
<dbReference type="PANTHER" id="PTHR42753:SF2">
    <property type="entry name" value="PROLINE--TRNA LIGASE"/>
    <property type="match status" value="1"/>
</dbReference>
<comment type="caution">
    <text evidence="11">The sequence shown here is derived from an EMBL/GenBank/DDBJ whole genome shotgun (WGS) entry which is preliminary data.</text>
</comment>